<dbReference type="STRING" id="645991.Sgly_0004"/>
<reference evidence="1 2" key="1">
    <citation type="journal article" date="2011" name="Stand. Genomic Sci.">
        <title>Complete genome sequence of Syntrophobotulus glycolicus type strain (FlGlyR).</title>
        <authorList>
            <person name="Han C."/>
            <person name="Mwirichia R."/>
            <person name="Chertkov O."/>
            <person name="Held B."/>
            <person name="Lapidus A."/>
            <person name="Nolan M."/>
            <person name="Lucas S."/>
            <person name="Hammon N."/>
            <person name="Deshpande S."/>
            <person name="Cheng J.F."/>
            <person name="Tapia R."/>
            <person name="Goodwin L."/>
            <person name="Pitluck S."/>
            <person name="Huntemann M."/>
            <person name="Liolios K."/>
            <person name="Ivanova N."/>
            <person name="Pagani I."/>
            <person name="Mavromatis K."/>
            <person name="Ovchinikova G."/>
            <person name="Pati A."/>
            <person name="Chen A."/>
            <person name="Palaniappan K."/>
            <person name="Land M."/>
            <person name="Hauser L."/>
            <person name="Brambilla E.M."/>
            <person name="Rohde M."/>
            <person name="Spring S."/>
            <person name="Sikorski J."/>
            <person name="Goker M."/>
            <person name="Woyke T."/>
            <person name="Bristow J."/>
            <person name="Eisen J.A."/>
            <person name="Markowitz V."/>
            <person name="Hugenholtz P."/>
            <person name="Kyrpides N.C."/>
            <person name="Klenk H.P."/>
            <person name="Detter J.C."/>
        </authorList>
    </citation>
    <scope>NUCLEOTIDE SEQUENCE [LARGE SCALE GENOMIC DNA]</scope>
    <source>
        <strain evidence="2">DSM 8271 / FlGlyR</strain>
    </source>
</reference>
<proteinExistence type="predicted"/>
<dbReference type="KEGG" id="sgy:Sgly_0004"/>
<organism evidence="1 2">
    <name type="scientific">Syntrophobotulus glycolicus (strain DSM 8271 / FlGlyR)</name>
    <dbReference type="NCBI Taxonomy" id="645991"/>
    <lineage>
        <taxon>Bacteria</taxon>
        <taxon>Bacillati</taxon>
        <taxon>Bacillota</taxon>
        <taxon>Clostridia</taxon>
        <taxon>Eubacteriales</taxon>
        <taxon>Desulfitobacteriaceae</taxon>
        <taxon>Syntrophobotulus</taxon>
    </lineage>
</organism>
<dbReference type="EMBL" id="CP002547">
    <property type="protein sequence ID" value="ADY54385.1"/>
    <property type="molecule type" value="Genomic_DNA"/>
</dbReference>
<dbReference type="Pfam" id="PF04025">
    <property type="entry name" value="RemA-like"/>
    <property type="match status" value="1"/>
</dbReference>
<dbReference type="OrthoDB" id="9811390at2"/>
<dbReference type="eggNOG" id="ENOG5032416">
    <property type="taxonomic scope" value="Bacteria"/>
</dbReference>
<dbReference type="RefSeq" id="WP_013623256.1">
    <property type="nucleotide sequence ID" value="NC_015172.1"/>
</dbReference>
<accession>F0SUH2</accession>
<evidence type="ECO:0008006" key="3">
    <source>
        <dbReference type="Google" id="ProtNLM"/>
    </source>
</evidence>
<sequence length="84" mass="9491">MFIHIGANYMVKKDKIIAILDLEAISNSQISKQMLKSMQKNNDIHRIYEGGKEKSLIITTSGNYISPISSFTLLKRSFSKIGIE</sequence>
<evidence type="ECO:0000313" key="1">
    <source>
        <dbReference type="EMBL" id="ADY54385.1"/>
    </source>
</evidence>
<name>F0SUH2_SYNGF</name>
<protein>
    <recommendedName>
        <fullName evidence="3">DUF370 domain-containing protein</fullName>
    </recommendedName>
</protein>
<reference evidence="2" key="2">
    <citation type="submission" date="2011-02" db="EMBL/GenBank/DDBJ databases">
        <title>The complete genome of Syntrophobotulus glycolicus DSM 8271.</title>
        <authorList>
            <person name="Lucas S."/>
            <person name="Copeland A."/>
            <person name="Lapidus A."/>
            <person name="Bruce D."/>
            <person name="Goodwin L."/>
            <person name="Pitluck S."/>
            <person name="Kyrpides N."/>
            <person name="Mavromatis K."/>
            <person name="Pagani I."/>
            <person name="Ivanova N."/>
            <person name="Mikhailova N."/>
            <person name="Chertkov O."/>
            <person name="Held B."/>
            <person name="Detter J.C."/>
            <person name="Tapia R."/>
            <person name="Han C."/>
            <person name="Land M."/>
            <person name="Hauser L."/>
            <person name="Markowitz V."/>
            <person name="Cheng J.-F."/>
            <person name="Hugenholtz P."/>
            <person name="Woyke T."/>
            <person name="Wu D."/>
            <person name="Spring S."/>
            <person name="Schroeder M."/>
            <person name="Brambilla E."/>
            <person name="Klenk H.-P."/>
            <person name="Eisen J.A."/>
        </authorList>
    </citation>
    <scope>NUCLEOTIDE SEQUENCE [LARGE SCALE GENOMIC DNA]</scope>
    <source>
        <strain evidence="2">DSM 8271 / FlGlyR</strain>
    </source>
</reference>
<dbReference type="AlphaFoldDB" id="F0SUH2"/>
<dbReference type="NCBIfam" id="NF046065">
    <property type="entry name" value="MtxRegRemB"/>
    <property type="match status" value="1"/>
</dbReference>
<evidence type="ECO:0000313" key="2">
    <source>
        <dbReference type="Proteomes" id="UP000007488"/>
    </source>
</evidence>
<keyword evidence="2" id="KW-1185">Reference proteome</keyword>
<dbReference type="HOGENOM" id="CLU_173118_1_1_9"/>
<dbReference type="InterPro" id="IPR007169">
    <property type="entry name" value="RemA-like"/>
</dbReference>
<dbReference type="Proteomes" id="UP000007488">
    <property type="component" value="Chromosome"/>
</dbReference>
<gene>
    <name evidence="1" type="ordered locus">Sgly_0004</name>
</gene>